<dbReference type="AlphaFoldDB" id="A0A2X2WA98"/>
<dbReference type="NCBIfam" id="TIGR02209">
    <property type="entry name" value="ftsL_broad"/>
    <property type="match status" value="1"/>
</dbReference>
<dbReference type="GO" id="GO:0005886">
    <property type="term" value="C:plasma membrane"/>
    <property type="evidence" value="ECO:0007669"/>
    <property type="project" value="UniProtKB-SubCell"/>
</dbReference>
<feature type="coiled-coil region" evidence="9">
    <location>
        <begin position="71"/>
        <end position="105"/>
    </location>
</feature>
<keyword evidence="5 10" id="KW-1133">Transmembrane helix</keyword>
<keyword evidence="9" id="KW-0175">Coiled coil</keyword>
<evidence type="ECO:0000313" key="12">
    <source>
        <dbReference type="Proteomes" id="UP000250223"/>
    </source>
</evidence>
<evidence type="ECO:0000313" key="11">
    <source>
        <dbReference type="EMBL" id="SQB34891.1"/>
    </source>
</evidence>
<evidence type="ECO:0000256" key="2">
    <source>
        <dbReference type="ARBA" id="ARBA00022475"/>
    </source>
</evidence>
<protein>
    <recommendedName>
        <fullName evidence="8">Cell division protein FtsL</fullName>
    </recommendedName>
</protein>
<keyword evidence="4 10" id="KW-0812">Transmembrane</keyword>
<keyword evidence="2" id="KW-1003">Cell membrane</keyword>
<accession>A0A2X2WA98</accession>
<sequence length="161" mass="18610">MIVTDKKNYYVDGSTVMAPEVHIEEKSQKKKEKKVFRKKKPNNSRKKLSIIGKILTVFIVGTIIIGRYSKIYNMQKQLNNINNSIVKLNKENENLKVELLKLNNIKSVEDIAIGKLKMSVPTKENMIYCDMSKEIFKLNKNANEEKNKNKGVIANFLSKLY</sequence>
<evidence type="ECO:0000256" key="6">
    <source>
        <dbReference type="ARBA" id="ARBA00023136"/>
    </source>
</evidence>
<dbReference type="GO" id="GO:0051301">
    <property type="term" value="P:cell division"/>
    <property type="evidence" value="ECO:0007669"/>
    <property type="project" value="UniProtKB-KW"/>
</dbReference>
<evidence type="ECO:0000256" key="3">
    <source>
        <dbReference type="ARBA" id="ARBA00022618"/>
    </source>
</evidence>
<evidence type="ECO:0000256" key="1">
    <source>
        <dbReference type="ARBA" id="ARBA00004401"/>
    </source>
</evidence>
<dbReference type="InterPro" id="IPR011922">
    <property type="entry name" value="Cell_div_FtsL"/>
</dbReference>
<dbReference type="RefSeq" id="WP_111921511.1">
    <property type="nucleotide sequence ID" value="NZ_JANJZY010000001.1"/>
</dbReference>
<keyword evidence="3 11" id="KW-0132">Cell division</keyword>
<evidence type="ECO:0000256" key="4">
    <source>
        <dbReference type="ARBA" id="ARBA00022692"/>
    </source>
</evidence>
<feature type="transmembrane region" description="Helical" evidence="10">
    <location>
        <begin position="48"/>
        <end position="68"/>
    </location>
</feature>
<keyword evidence="6 10" id="KW-0472">Membrane</keyword>
<evidence type="ECO:0000256" key="5">
    <source>
        <dbReference type="ARBA" id="ARBA00022989"/>
    </source>
</evidence>
<comment type="subcellular location">
    <subcellularLocation>
        <location evidence="1">Cell membrane</location>
        <topology evidence="1">Single-pass type II membrane protein</topology>
    </subcellularLocation>
</comment>
<evidence type="ECO:0000256" key="9">
    <source>
        <dbReference type="SAM" id="Coils"/>
    </source>
</evidence>
<proteinExistence type="predicted"/>
<evidence type="ECO:0000256" key="8">
    <source>
        <dbReference type="NCBIfam" id="TIGR02209"/>
    </source>
</evidence>
<dbReference type="Proteomes" id="UP000250223">
    <property type="component" value="Unassembled WGS sequence"/>
</dbReference>
<reference evidence="11 12" key="1">
    <citation type="submission" date="2018-06" db="EMBL/GenBank/DDBJ databases">
        <authorList>
            <consortium name="Pathogen Informatics"/>
            <person name="Doyle S."/>
        </authorList>
    </citation>
    <scope>NUCLEOTIDE SEQUENCE [LARGE SCALE GENOMIC DNA]</scope>
    <source>
        <strain evidence="11 12">NCTC13028</strain>
    </source>
</reference>
<keyword evidence="7" id="KW-0131">Cell cycle</keyword>
<evidence type="ECO:0000256" key="10">
    <source>
        <dbReference type="SAM" id="Phobius"/>
    </source>
</evidence>
<gene>
    <name evidence="11" type="ORF">NCTC13028_01572</name>
</gene>
<organism evidence="11 12">
    <name type="scientific">Clostridium cochlearium</name>
    <dbReference type="NCBI Taxonomy" id="1494"/>
    <lineage>
        <taxon>Bacteria</taxon>
        <taxon>Bacillati</taxon>
        <taxon>Bacillota</taxon>
        <taxon>Clostridia</taxon>
        <taxon>Eubacteriales</taxon>
        <taxon>Clostridiaceae</taxon>
        <taxon>Clostridium</taxon>
    </lineage>
</organism>
<evidence type="ECO:0000256" key="7">
    <source>
        <dbReference type="ARBA" id="ARBA00023306"/>
    </source>
</evidence>
<dbReference type="EMBL" id="UAWC01000018">
    <property type="protein sequence ID" value="SQB34891.1"/>
    <property type="molecule type" value="Genomic_DNA"/>
</dbReference>
<name>A0A2X2WA98_CLOCO</name>